<accession>A0A2Z5G741</accession>
<protein>
    <submittedName>
        <fullName evidence="1">Uncharacterized protein</fullName>
    </submittedName>
</protein>
<sequence>MSSTSVVESHQGDDFHDTAVRAFLVALEVAPLEKSLPLALVRRIQNS</sequence>
<dbReference type="Proteomes" id="UP000253606">
    <property type="component" value="Chromosome"/>
</dbReference>
<dbReference type="AlphaFoldDB" id="A0A2Z5G741"/>
<keyword evidence="2" id="KW-1185">Reference proteome</keyword>
<dbReference type="KEGG" id="abas:ACPOL_5369"/>
<name>A0A2Z5G741_9BACT</name>
<organism evidence="1 2">
    <name type="scientific">Acidisarcina polymorpha</name>
    <dbReference type="NCBI Taxonomy" id="2211140"/>
    <lineage>
        <taxon>Bacteria</taxon>
        <taxon>Pseudomonadati</taxon>
        <taxon>Acidobacteriota</taxon>
        <taxon>Terriglobia</taxon>
        <taxon>Terriglobales</taxon>
        <taxon>Acidobacteriaceae</taxon>
        <taxon>Acidisarcina</taxon>
    </lineage>
</organism>
<gene>
    <name evidence="1" type="ORF">ACPOL_5369</name>
</gene>
<proteinExistence type="predicted"/>
<evidence type="ECO:0000313" key="2">
    <source>
        <dbReference type="Proteomes" id="UP000253606"/>
    </source>
</evidence>
<reference evidence="1 2" key="1">
    <citation type="journal article" date="2018" name="Front. Microbiol.">
        <title>Hydrolytic Capabilities as a Key to Environmental Success: Chitinolytic and Cellulolytic Acidobacteria From Acidic Sub-arctic Soils and Boreal Peatlands.</title>
        <authorList>
            <person name="Belova S.E."/>
            <person name="Ravin N.V."/>
            <person name="Pankratov T.A."/>
            <person name="Rakitin A.L."/>
            <person name="Ivanova A.A."/>
            <person name="Beletsky A.V."/>
            <person name="Mardanov A.V."/>
            <person name="Sinninghe Damste J.S."/>
            <person name="Dedysh S.N."/>
        </authorList>
    </citation>
    <scope>NUCLEOTIDE SEQUENCE [LARGE SCALE GENOMIC DNA]</scope>
    <source>
        <strain evidence="1 2">SBC82</strain>
    </source>
</reference>
<dbReference type="EMBL" id="CP030840">
    <property type="protein sequence ID" value="AXC14617.1"/>
    <property type="molecule type" value="Genomic_DNA"/>
</dbReference>
<evidence type="ECO:0000313" key="1">
    <source>
        <dbReference type="EMBL" id="AXC14617.1"/>
    </source>
</evidence>